<dbReference type="RefSeq" id="WP_213493944.1">
    <property type="nucleotide sequence ID" value="NZ_CP074694.1"/>
</dbReference>
<dbReference type="EMBL" id="CP074694">
    <property type="protein sequence ID" value="QVL30060.1"/>
    <property type="molecule type" value="Genomic_DNA"/>
</dbReference>
<proteinExistence type="predicted"/>
<name>A0A8E6B176_9BACT</name>
<reference evidence="1" key="1">
    <citation type="submission" date="2021-05" db="EMBL/GenBank/DDBJ databases">
        <title>Complete genome sequence of the cellulolytic planctomycete Telmatocola sphagniphila SP2T and characterization of the first cellulase from planctomycetes.</title>
        <authorList>
            <person name="Rakitin A.L."/>
            <person name="Beletsky A.V."/>
            <person name="Naumoff D.G."/>
            <person name="Kulichevskaya I.S."/>
            <person name="Mardanov A.V."/>
            <person name="Ravin N.V."/>
            <person name="Dedysh S.N."/>
        </authorList>
    </citation>
    <scope>NUCLEOTIDE SEQUENCE</scope>
    <source>
        <strain evidence="1">SP2T</strain>
    </source>
</reference>
<sequence>MSEEQLDKIVQSRLMDVLQELEMQKNLAVHYPENRLSFREQMEQLREYIADTGEYGIAYESIIADLEQIPFVLSGIAAVKLLEVGLIMRYKTERPQDQTFDIRN</sequence>
<accession>A0A8E6B176</accession>
<gene>
    <name evidence="1" type="ORF">KIH39_14450</name>
</gene>
<protein>
    <submittedName>
        <fullName evidence="1">Uncharacterized protein</fullName>
    </submittedName>
</protein>
<evidence type="ECO:0000313" key="2">
    <source>
        <dbReference type="Proteomes" id="UP000676194"/>
    </source>
</evidence>
<dbReference type="AlphaFoldDB" id="A0A8E6B176"/>
<dbReference type="Proteomes" id="UP000676194">
    <property type="component" value="Chromosome"/>
</dbReference>
<keyword evidence="2" id="KW-1185">Reference proteome</keyword>
<dbReference type="KEGG" id="tsph:KIH39_14450"/>
<evidence type="ECO:0000313" key="1">
    <source>
        <dbReference type="EMBL" id="QVL30060.1"/>
    </source>
</evidence>
<organism evidence="1 2">
    <name type="scientific">Telmatocola sphagniphila</name>
    <dbReference type="NCBI Taxonomy" id="1123043"/>
    <lineage>
        <taxon>Bacteria</taxon>
        <taxon>Pseudomonadati</taxon>
        <taxon>Planctomycetota</taxon>
        <taxon>Planctomycetia</taxon>
        <taxon>Gemmatales</taxon>
        <taxon>Gemmataceae</taxon>
    </lineage>
</organism>